<comment type="caution">
    <text evidence="2">The sequence shown here is derived from an EMBL/GenBank/DDBJ whole genome shotgun (WGS) entry which is preliminary data.</text>
</comment>
<evidence type="ECO:0000313" key="3">
    <source>
        <dbReference type="Proteomes" id="UP000266861"/>
    </source>
</evidence>
<sequence length="108" mass="13025">MYEMVSAQRPFADQAHDSYWMIDICNGVRPKIPDLMLDWIPKWYLDLMYRCWSDDPLERPEAFELGDFSYEIHRKHLDNNIMRQLKIADENQKNTSKSQKQELFSYSS</sequence>
<dbReference type="STRING" id="1348612.A0A397JKT9"/>
<dbReference type="InterPro" id="IPR011009">
    <property type="entry name" value="Kinase-like_dom_sf"/>
</dbReference>
<evidence type="ECO:0000256" key="1">
    <source>
        <dbReference type="SAM" id="MobiDB-lite"/>
    </source>
</evidence>
<dbReference type="AlphaFoldDB" id="A0A397JKT9"/>
<dbReference type="Gene3D" id="1.10.510.10">
    <property type="entry name" value="Transferase(Phosphotransferase) domain 1"/>
    <property type="match status" value="1"/>
</dbReference>
<evidence type="ECO:0008006" key="4">
    <source>
        <dbReference type="Google" id="ProtNLM"/>
    </source>
</evidence>
<feature type="compositionally biased region" description="Polar residues" evidence="1">
    <location>
        <begin position="93"/>
        <end position="108"/>
    </location>
</feature>
<name>A0A397JKT9_9GLOM</name>
<dbReference type="Proteomes" id="UP000266861">
    <property type="component" value="Unassembled WGS sequence"/>
</dbReference>
<reference evidence="2 3" key="1">
    <citation type="submission" date="2018-08" db="EMBL/GenBank/DDBJ databases">
        <title>Genome and evolution of the arbuscular mycorrhizal fungus Diversispora epigaea (formerly Glomus versiforme) and its bacterial endosymbionts.</title>
        <authorList>
            <person name="Sun X."/>
            <person name="Fei Z."/>
            <person name="Harrison M."/>
        </authorList>
    </citation>
    <scope>NUCLEOTIDE SEQUENCE [LARGE SCALE GENOMIC DNA]</scope>
    <source>
        <strain evidence="2 3">IT104</strain>
    </source>
</reference>
<feature type="region of interest" description="Disordered" evidence="1">
    <location>
        <begin position="88"/>
        <end position="108"/>
    </location>
</feature>
<accession>A0A397JKT9</accession>
<gene>
    <name evidence="2" type="ORF">Glove_60g110</name>
</gene>
<keyword evidence="3" id="KW-1185">Reference proteome</keyword>
<dbReference type="OrthoDB" id="1890790at2759"/>
<evidence type="ECO:0000313" key="2">
    <source>
        <dbReference type="EMBL" id="RHZ85784.1"/>
    </source>
</evidence>
<organism evidence="2 3">
    <name type="scientific">Diversispora epigaea</name>
    <dbReference type="NCBI Taxonomy" id="1348612"/>
    <lineage>
        <taxon>Eukaryota</taxon>
        <taxon>Fungi</taxon>
        <taxon>Fungi incertae sedis</taxon>
        <taxon>Mucoromycota</taxon>
        <taxon>Glomeromycotina</taxon>
        <taxon>Glomeromycetes</taxon>
        <taxon>Diversisporales</taxon>
        <taxon>Diversisporaceae</taxon>
        <taxon>Diversispora</taxon>
    </lineage>
</organism>
<dbReference type="SUPFAM" id="SSF56112">
    <property type="entry name" value="Protein kinase-like (PK-like)"/>
    <property type="match status" value="1"/>
</dbReference>
<dbReference type="EMBL" id="PQFF01000057">
    <property type="protein sequence ID" value="RHZ85784.1"/>
    <property type="molecule type" value="Genomic_DNA"/>
</dbReference>
<proteinExistence type="predicted"/>
<protein>
    <recommendedName>
        <fullName evidence="4">Serine-threonine/tyrosine-protein kinase catalytic domain-containing protein</fullName>
    </recommendedName>
</protein>